<protein>
    <submittedName>
        <fullName evidence="1">25221_t:CDS:1</fullName>
    </submittedName>
</protein>
<dbReference type="Proteomes" id="UP000789901">
    <property type="component" value="Unassembled WGS sequence"/>
</dbReference>
<proteinExistence type="predicted"/>
<accession>A0ABN7VAV9</accession>
<evidence type="ECO:0000313" key="1">
    <source>
        <dbReference type="EMBL" id="CAG8750619.1"/>
    </source>
</evidence>
<organism evidence="1 2">
    <name type="scientific">Gigaspora margarita</name>
    <dbReference type="NCBI Taxonomy" id="4874"/>
    <lineage>
        <taxon>Eukaryota</taxon>
        <taxon>Fungi</taxon>
        <taxon>Fungi incertae sedis</taxon>
        <taxon>Mucoromycota</taxon>
        <taxon>Glomeromycotina</taxon>
        <taxon>Glomeromycetes</taxon>
        <taxon>Diversisporales</taxon>
        <taxon>Gigasporaceae</taxon>
        <taxon>Gigaspora</taxon>
    </lineage>
</organism>
<gene>
    <name evidence="1" type="ORF">GMARGA_LOCUS16345</name>
</gene>
<reference evidence="1 2" key="1">
    <citation type="submission" date="2021-06" db="EMBL/GenBank/DDBJ databases">
        <authorList>
            <person name="Kallberg Y."/>
            <person name="Tangrot J."/>
            <person name="Rosling A."/>
        </authorList>
    </citation>
    <scope>NUCLEOTIDE SEQUENCE [LARGE SCALE GENOMIC DNA]</scope>
    <source>
        <strain evidence="1 2">120-4 pot B 10/14</strain>
    </source>
</reference>
<name>A0ABN7VAV9_GIGMA</name>
<evidence type="ECO:0000313" key="2">
    <source>
        <dbReference type="Proteomes" id="UP000789901"/>
    </source>
</evidence>
<sequence>MCNILSRLDNLELGTKKDKHKQHLVVQQQIREALLDQHDHVQYPTPNSYLKSRIEPLTTTSYGDPRLDYYSHKAYTAIEKFKNNNNCQEEQQKLSQDKNSANSLENNSYAALLSLIEEIKNNQKLDLNIADHNINGLKQSPLKLRDLSEGISYYKGKFELYVLLANADKDKKKGSGVGLLIDKQEKKHIGNIFKPNFNAIIDPDINKASETCETPNKKLLLHNWLNKNNQIWASNNLSLGLLAADIIEIDTLTRSDHDIVLNVIESSILTAAHKNIPKKKITNTNSKGKKLKGLQIPKVDLNALRSLLCKINKELDLNITLQSEYWSDEVLDNLKAELEQARIKIINDRISESKIKIDQLLTRDKKARHLWTEQDDINTRQKIFSRTISVKKAQTDTYLLRTRTIGMNPNHKLNQNGSTI</sequence>
<dbReference type="EMBL" id="CAJVQB010011805">
    <property type="protein sequence ID" value="CAG8750619.1"/>
    <property type="molecule type" value="Genomic_DNA"/>
</dbReference>
<comment type="caution">
    <text evidence="1">The sequence shown here is derived from an EMBL/GenBank/DDBJ whole genome shotgun (WGS) entry which is preliminary data.</text>
</comment>
<keyword evidence="2" id="KW-1185">Reference proteome</keyword>